<feature type="non-terminal residue" evidence="3">
    <location>
        <position position="166"/>
    </location>
</feature>
<dbReference type="SUPFAM" id="SSF52540">
    <property type="entry name" value="P-loop containing nucleoside triphosphate hydrolases"/>
    <property type="match status" value="1"/>
</dbReference>
<dbReference type="InterPro" id="IPR002182">
    <property type="entry name" value="NB-ARC"/>
</dbReference>
<reference evidence="3" key="1">
    <citation type="submission" date="2011-08" db="EMBL/GenBank/DDBJ databases">
        <title>Molecular Characterization of Resistance Gene Analogs from Piper colubrinum.</title>
        <authorList>
            <person name="Hwang S.S."/>
            <person name="Yeo P.H."/>
            <person name="Ng L."/>
        </authorList>
    </citation>
    <scope>NUCLEOTIDE SEQUENCE</scope>
</reference>
<evidence type="ECO:0000259" key="2">
    <source>
        <dbReference type="Pfam" id="PF00931"/>
    </source>
</evidence>
<dbReference type="InterPro" id="IPR027417">
    <property type="entry name" value="P-loop_NTPase"/>
</dbReference>
<protein>
    <submittedName>
        <fullName evidence="3">Resistance protein</fullName>
    </submittedName>
</protein>
<sequence length="166" mass="19036">IGGVGKTTLLKRINNFMEGLGYEIVIFMVVSENGSIEGIQKDMMIRLGMKVENTTYLQREGIIRRCLNDKKFVLLLDDIWKEWDLEEVGVPIHGNNKNYKIIFTTRSRSVCDQMQAKRIKIERLNSEEAWELFKTTVDETILNSTIEIKRIGEQVAQECGGLPLAL</sequence>
<dbReference type="GO" id="GO:0043531">
    <property type="term" value="F:ADP binding"/>
    <property type="evidence" value="ECO:0007669"/>
    <property type="project" value="InterPro"/>
</dbReference>
<feature type="domain" description="NB-ARC" evidence="2">
    <location>
        <begin position="2"/>
        <end position="138"/>
    </location>
</feature>
<dbReference type="Gene3D" id="1.10.8.430">
    <property type="entry name" value="Helical domain of apoptotic protease-activating factors"/>
    <property type="match status" value="1"/>
</dbReference>
<dbReference type="Pfam" id="PF00931">
    <property type="entry name" value="NB-ARC"/>
    <property type="match status" value="1"/>
</dbReference>
<name>G9I647_9MAGN</name>
<gene>
    <name evidence="3" type="primary">RGA</name>
</gene>
<keyword evidence="1" id="KW-0611">Plant defense</keyword>
<dbReference type="GO" id="GO:0006952">
    <property type="term" value="P:defense response"/>
    <property type="evidence" value="ECO:0007669"/>
    <property type="project" value="UniProtKB-KW"/>
</dbReference>
<dbReference type="PRINTS" id="PR00364">
    <property type="entry name" value="DISEASERSIST"/>
</dbReference>
<organism evidence="3">
    <name type="scientific">Piper colubrinum</name>
    <dbReference type="NCBI Taxonomy" id="254420"/>
    <lineage>
        <taxon>Eukaryota</taxon>
        <taxon>Viridiplantae</taxon>
        <taxon>Streptophyta</taxon>
        <taxon>Embryophyta</taxon>
        <taxon>Tracheophyta</taxon>
        <taxon>Spermatophyta</taxon>
        <taxon>Magnoliopsida</taxon>
        <taxon>Magnoliidae</taxon>
        <taxon>Piperales</taxon>
        <taxon>Piperaceae</taxon>
        <taxon>Piper</taxon>
    </lineage>
</organism>
<feature type="non-terminal residue" evidence="3">
    <location>
        <position position="1"/>
    </location>
</feature>
<dbReference type="EMBL" id="JN574876">
    <property type="protein sequence ID" value="AEW70434.1"/>
    <property type="molecule type" value="mRNA"/>
</dbReference>
<dbReference type="FunFam" id="3.40.50.300:FF:001091">
    <property type="entry name" value="Probable disease resistance protein At1g61300"/>
    <property type="match status" value="1"/>
</dbReference>
<dbReference type="PANTHER" id="PTHR36766">
    <property type="entry name" value="PLANT BROAD-SPECTRUM MILDEW RESISTANCE PROTEIN RPW8"/>
    <property type="match status" value="1"/>
</dbReference>
<proteinExistence type="evidence at transcript level"/>
<dbReference type="AlphaFoldDB" id="G9I647"/>
<dbReference type="Gene3D" id="3.40.50.300">
    <property type="entry name" value="P-loop containing nucleotide triphosphate hydrolases"/>
    <property type="match status" value="1"/>
</dbReference>
<evidence type="ECO:0000313" key="3">
    <source>
        <dbReference type="EMBL" id="AEW70434.1"/>
    </source>
</evidence>
<evidence type="ECO:0000256" key="1">
    <source>
        <dbReference type="ARBA" id="ARBA00022821"/>
    </source>
</evidence>
<dbReference type="PANTHER" id="PTHR36766:SF64">
    <property type="entry name" value="OS12G0206100 PROTEIN"/>
    <property type="match status" value="1"/>
</dbReference>
<accession>G9I647</accession>
<dbReference type="InterPro" id="IPR042197">
    <property type="entry name" value="Apaf_helical"/>
</dbReference>